<dbReference type="Proteomes" id="UP001303160">
    <property type="component" value="Unassembled WGS sequence"/>
</dbReference>
<accession>A0AAN6XI97</accession>
<evidence type="ECO:0000313" key="3">
    <source>
        <dbReference type="Proteomes" id="UP001303160"/>
    </source>
</evidence>
<comment type="caution">
    <text evidence="2">The sequence shown here is derived from an EMBL/GenBank/DDBJ whole genome shotgun (WGS) entry which is preliminary data.</text>
</comment>
<evidence type="ECO:0000256" key="1">
    <source>
        <dbReference type="SAM" id="MobiDB-lite"/>
    </source>
</evidence>
<protein>
    <submittedName>
        <fullName evidence="2">Uncharacterized protein</fullName>
    </submittedName>
</protein>
<dbReference type="AlphaFoldDB" id="A0AAN6XI97"/>
<gene>
    <name evidence="2" type="ORF">QBC40DRAFT_201480</name>
</gene>
<reference evidence="2" key="2">
    <citation type="submission" date="2023-05" db="EMBL/GenBank/DDBJ databases">
        <authorList>
            <consortium name="Lawrence Berkeley National Laboratory"/>
            <person name="Steindorff A."/>
            <person name="Hensen N."/>
            <person name="Bonometti L."/>
            <person name="Westerberg I."/>
            <person name="Brannstrom I.O."/>
            <person name="Guillou S."/>
            <person name="Cros-Aarteil S."/>
            <person name="Calhoun S."/>
            <person name="Haridas S."/>
            <person name="Kuo A."/>
            <person name="Mondo S."/>
            <person name="Pangilinan J."/>
            <person name="Riley R."/>
            <person name="Labutti K."/>
            <person name="Andreopoulos B."/>
            <person name="Lipzen A."/>
            <person name="Chen C."/>
            <person name="Yanf M."/>
            <person name="Daum C."/>
            <person name="Ng V."/>
            <person name="Clum A."/>
            <person name="Ohm R."/>
            <person name="Martin F."/>
            <person name="Silar P."/>
            <person name="Natvig D."/>
            <person name="Lalanne C."/>
            <person name="Gautier V."/>
            <person name="Ament-Velasquez S.L."/>
            <person name="Kruys A."/>
            <person name="Hutchinson M.I."/>
            <person name="Powell A.J."/>
            <person name="Barry K."/>
            <person name="Miller A.N."/>
            <person name="Grigoriev I.V."/>
            <person name="Debuchy R."/>
            <person name="Gladieux P."/>
            <person name="Thoren M.H."/>
            <person name="Johannesson H."/>
        </authorList>
    </citation>
    <scope>NUCLEOTIDE SEQUENCE</scope>
    <source>
        <strain evidence="2">CBS 315.58</strain>
    </source>
</reference>
<keyword evidence="3" id="KW-1185">Reference proteome</keyword>
<dbReference type="EMBL" id="MU863924">
    <property type="protein sequence ID" value="KAK4200086.1"/>
    <property type="molecule type" value="Genomic_DNA"/>
</dbReference>
<evidence type="ECO:0000313" key="2">
    <source>
        <dbReference type="EMBL" id="KAK4200086.1"/>
    </source>
</evidence>
<feature type="compositionally biased region" description="Low complexity" evidence="1">
    <location>
        <begin position="88"/>
        <end position="100"/>
    </location>
</feature>
<feature type="compositionally biased region" description="Basic residues" evidence="1">
    <location>
        <begin position="49"/>
        <end position="65"/>
    </location>
</feature>
<proteinExistence type="predicted"/>
<feature type="compositionally biased region" description="Pro residues" evidence="1">
    <location>
        <begin position="104"/>
        <end position="118"/>
    </location>
</feature>
<reference evidence="2" key="1">
    <citation type="journal article" date="2023" name="Mol. Phylogenet. Evol.">
        <title>Genome-scale phylogeny and comparative genomics of the fungal order Sordariales.</title>
        <authorList>
            <person name="Hensen N."/>
            <person name="Bonometti L."/>
            <person name="Westerberg I."/>
            <person name="Brannstrom I.O."/>
            <person name="Guillou S."/>
            <person name="Cros-Aarteil S."/>
            <person name="Calhoun S."/>
            <person name="Haridas S."/>
            <person name="Kuo A."/>
            <person name="Mondo S."/>
            <person name="Pangilinan J."/>
            <person name="Riley R."/>
            <person name="LaButti K."/>
            <person name="Andreopoulos B."/>
            <person name="Lipzen A."/>
            <person name="Chen C."/>
            <person name="Yan M."/>
            <person name="Daum C."/>
            <person name="Ng V."/>
            <person name="Clum A."/>
            <person name="Steindorff A."/>
            <person name="Ohm R.A."/>
            <person name="Martin F."/>
            <person name="Silar P."/>
            <person name="Natvig D.O."/>
            <person name="Lalanne C."/>
            <person name="Gautier V."/>
            <person name="Ament-Velasquez S.L."/>
            <person name="Kruys A."/>
            <person name="Hutchinson M.I."/>
            <person name="Powell A.J."/>
            <person name="Barry K."/>
            <person name="Miller A.N."/>
            <person name="Grigoriev I.V."/>
            <person name="Debuchy R."/>
            <person name="Gladieux P."/>
            <person name="Hiltunen Thoren M."/>
            <person name="Johannesson H."/>
        </authorList>
    </citation>
    <scope>NUCLEOTIDE SEQUENCE</scope>
    <source>
        <strain evidence="2">CBS 315.58</strain>
    </source>
</reference>
<organism evidence="2 3">
    <name type="scientific">Triangularia verruculosa</name>
    <dbReference type="NCBI Taxonomy" id="2587418"/>
    <lineage>
        <taxon>Eukaryota</taxon>
        <taxon>Fungi</taxon>
        <taxon>Dikarya</taxon>
        <taxon>Ascomycota</taxon>
        <taxon>Pezizomycotina</taxon>
        <taxon>Sordariomycetes</taxon>
        <taxon>Sordariomycetidae</taxon>
        <taxon>Sordariales</taxon>
        <taxon>Podosporaceae</taxon>
        <taxon>Triangularia</taxon>
    </lineage>
</organism>
<feature type="region of interest" description="Disordered" evidence="1">
    <location>
        <begin position="28"/>
        <end position="119"/>
    </location>
</feature>
<sequence length="464" mass="51758">MAPFTIFKKILGHLFCFAGSCDTNDHHRRRKEQQEASIGAFLGKESHGPSHRYRRKMVPPKTTHRHVTDAGHQSAKSLPTTPQPLAETTPATRSTATTSRQVNTPPPLRPYPSRPFPTPKLSDSVMSLSTLKKTLDALHLALSHTRYAVTGTAAMAIWGYVPADVRYWPRQVSILCTADDLEIIKYWAASTGHAVAFPGETNMIGMLIDGKVRGIKIRTRSRQAFEKLARVCPTEMNKRERFRGWRENILRTGAWVLGLGAMLDTLVDSWLAAYHKRDRADKEERKLEQCGRWILWILGRIAEDSGCERIPYWDVKSSRVAGEEFWGPFTAVWTEGVELLVMLGIMRRSTSRDGLAERRFWTGKEWLVGTSVASGVGGDGKGKGKEEHVSLSTVASSSWCRDSEELGEGGVNVTRLNADLARFHPDSFRVRAGLRDGSVDMRQYGLLVAAQEERGGEPGRSGTM</sequence>
<name>A0AAN6XI97_9PEZI</name>